<sequence>MSTLQDITLQELLPSSIAGDETIQDIAAAVEAEIAAVTGAIDQTIIYPDLDRHTDAVLDAVAWGFHVDGYDLATSRAERLDYIRQFFRDHQLKGTVAGYRRFFRSRLHRELLGASPPHKSFAGAGLTEAERVAWEAPHPEIRIRPYVHTGAGGRRLFTGRFTHDSAGPVAFPAQADAILRIGDQVSLYDPQQDTETPLHTLEITRATEQRTVSETVQVRLPGTAHGLYAGRPLAGCAVASTAASRVYTLKLARPYANPVERRQALAITPSLSPIRAGYDVLKLPGTARGLFAGNKYTDVWPDRGGSYVGVGQIVGSTAGLRLGRTLKLFDPDRAVWPSRERSAYAGAMRLGALPPHTGELAVDMTRRANRLKAFVGQAAGRYAASSTAGEWIALMCRVGRMASRFSDKVLVHTRNHRVIRASSSILAGTAVCGEYTLEVII</sequence>
<dbReference type="RefSeq" id="WP_171267818.1">
    <property type="nucleotide sequence ID" value="NZ_CP039543.1"/>
</dbReference>
<dbReference type="Pfam" id="PF09684">
    <property type="entry name" value="Tail_P2_I"/>
    <property type="match status" value="1"/>
</dbReference>
<dbReference type="Proteomes" id="UP000503251">
    <property type="component" value="Chromosome"/>
</dbReference>
<keyword evidence="2" id="KW-1185">Reference proteome</keyword>
<evidence type="ECO:0000313" key="1">
    <source>
        <dbReference type="EMBL" id="QJT10223.1"/>
    </source>
</evidence>
<gene>
    <name evidence="1" type="ORF">E8L03_15365</name>
</gene>
<name>A0ABX6NJL6_9BACT</name>
<evidence type="ECO:0008006" key="3">
    <source>
        <dbReference type="Google" id="ProtNLM"/>
    </source>
</evidence>
<dbReference type="EMBL" id="CP039543">
    <property type="protein sequence ID" value="QJT10223.1"/>
    <property type="molecule type" value="Genomic_DNA"/>
</dbReference>
<evidence type="ECO:0000313" key="2">
    <source>
        <dbReference type="Proteomes" id="UP000503251"/>
    </source>
</evidence>
<reference evidence="1 2" key="1">
    <citation type="submission" date="2019-04" db="EMBL/GenBank/DDBJ databases">
        <title>Isolation and culture of sulfate reducing bacteria from the cold seep of the South China Sea.</title>
        <authorList>
            <person name="Sun C."/>
            <person name="Liu R."/>
        </authorList>
    </citation>
    <scope>NUCLEOTIDE SEQUENCE [LARGE SCALE GENOMIC DNA]</scope>
    <source>
        <strain evidence="1 2">CS1</strain>
    </source>
</reference>
<protein>
    <recommendedName>
        <fullName evidence="3">Phage tail protein, P2 protein I family</fullName>
    </recommendedName>
</protein>
<proteinExistence type="predicted"/>
<accession>A0ABX6NJL6</accession>
<dbReference type="InterPro" id="IPR006521">
    <property type="entry name" value="Tail_protein_I"/>
</dbReference>
<organism evidence="1 2">
    <name type="scientific">Oceanidesulfovibrio marinus</name>
    <dbReference type="NCBI Taxonomy" id="370038"/>
    <lineage>
        <taxon>Bacteria</taxon>
        <taxon>Pseudomonadati</taxon>
        <taxon>Thermodesulfobacteriota</taxon>
        <taxon>Desulfovibrionia</taxon>
        <taxon>Desulfovibrionales</taxon>
        <taxon>Desulfovibrionaceae</taxon>
        <taxon>Oceanidesulfovibrio</taxon>
    </lineage>
</organism>